<dbReference type="OrthoDB" id="9775607at2"/>
<dbReference type="Pfam" id="PF13382">
    <property type="entry name" value="Adenine_deam_C"/>
    <property type="match status" value="1"/>
</dbReference>
<dbReference type="Proteomes" id="UP000267430">
    <property type="component" value="Unassembled WGS sequence"/>
</dbReference>
<accession>A0A3S0VFA3</accession>
<dbReference type="EMBL" id="RYZZ01000006">
    <property type="protein sequence ID" value="RUQ31010.1"/>
    <property type="molecule type" value="Genomic_DNA"/>
</dbReference>
<organism evidence="2 3">
    <name type="scientific">Peribacillus cavernae</name>
    <dbReference type="NCBI Taxonomy" id="1674310"/>
    <lineage>
        <taxon>Bacteria</taxon>
        <taxon>Bacillati</taxon>
        <taxon>Bacillota</taxon>
        <taxon>Bacilli</taxon>
        <taxon>Bacillales</taxon>
        <taxon>Bacillaceae</taxon>
        <taxon>Peribacillus</taxon>
    </lineage>
</organism>
<reference evidence="2 3" key="1">
    <citation type="submission" date="2018-12" db="EMBL/GenBank/DDBJ databases">
        <title>Bacillus chawlae sp. nov., Bacillus glennii sp. nov., and Bacillus saganii sp. nov. Isolated from the Vehicle Assembly Building at Kennedy Space Center where the Viking Spacecraft were Assembled.</title>
        <authorList>
            <person name="Seuylemezian A."/>
            <person name="Vaishampayan P."/>
        </authorList>
    </citation>
    <scope>NUCLEOTIDE SEQUENCE [LARGE SCALE GENOMIC DNA]</scope>
    <source>
        <strain evidence="2 3">L5</strain>
    </source>
</reference>
<gene>
    <name evidence="2" type="ORF">ELQ35_05320</name>
</gene>
<dbReference type="AlphaFoldDB" id="A0A3S0VFA3"/>
<evidence type="ECO:0000313" key="3">
    <source>
        <dbReference type="Proteomes" id="UP000267430"/>
    </source>
</evidence>
<keyword evidence="3" id="KW-1185">Reference proteome</keyword>
<name>A0A3S0VFA3_9BACI</name>
<dbReference type="InterPro" id="IPR026912">
    <property type="entry name" value="Adenine_deam_C"/>
</dbReference>
<protein>
    <recommendedName>
        <fullName evidence="1">Adenine deaminase C-terminal domain-containing protein</fullName>
    </recommendedName>
</protein>
<evidence type="ECO:0000313" key="2">
    <source>
        <dbReference type="EMBL" id="RUQ31010.1"/>
    </source>
</evidence>
<comment type="caution">
    <text evidence="2">The sequence shown here is derived from an EMBL/GenBank/DDBJ whole genome shotgun (WGS) entry which is preliminary data.</text>
</comment>
<proteinExistence type="predicted"/>
<evidence type="ECO:0000259" key="1">
    <source>
        <dbReference type="Pfam" id="PF13382"/>
    </source>
</evidence>
<sequence>MISEVDFQIPLNNRKANIIEINANSLVTRHLTDEVKIDKNGAFETSIDRNLLKLAVIERHHMTHNIGLGIVKGLGLTSRAIATTVSHDSHNLINAGANDADMLAAAEVISAIQGGVVIISHGKILAALELPLAG</sequence>
<feature type="domain" description="Adenine deaminase C-terminal" evidence="1">
    <location>
        <begin position="26"/>
        <end position="134"/>
    </location>
</feature>